<evidence type="ECO:0000259" key="2">
    <source>
        <dbReference type="Pfam" id="PF01047"/>
    </source>
</evidence>
<proteinExistence type="predicted"/>
<feature type="region of interest" description="Disordered" evidence="1">
    <location>
        <begin position="96"/>
        <end position="300"/>
    </location>
</feature>
<feature type="domain" description="HTH marR-type" evidence="2">
    <location>
        <begin position="37"/>
        <end position="89"/>
    </location>
</feature>
<sequence>MTEDERELPGLVRELVTLSRRFRSNADRLHPDLSFVDYSLLSEMAERGGVRAGDLVGLYSLNKSTISRQVTALQRDGLVVRETDPDNPRASCCTPATAAGNCSPSPTPGCAARSTPAPTAGPRTRSGPCAPFSPATTPPPPSPPRTHDAPAPAPDTSGAAARAQEADQGAQPCSAPRVTAEPPPRVRRLRVGQPGGPTPPDPPGSTDRGPAGVREGDEAGRSRQGRAVLPHSFRARPGGSFRGKARRPRGFEDPAPTQPPPRADQLARPRPASGGGPHEEPAARTLPTGAVPSRSRRPSR</sequence>
<dbReference type="InterPro" id="IPR036390">
    <property type="entry name" value="WH_DNA-bd_sf"/>
</dbReference>
<feature type="compositionally biased region" description="Low complexity" evidence="1">
    <location>
        <begin position="159"/>
        <end position="171"/>
    </location>
</feature>
<dbReference type="InterPro" id="IPR000835">
    <property type="entry name" value="HTH_MarR-typ"/>
</dbReference>
<evidence type="ECO:0000256" key="1">
    <source>
        <dbReference type="SAM" id="MobiDB-lite"/>
    </source>
</evidence>
<reference evidence="3 4" key="1">
    <citation type="submission" date="2019-12" db="EMBL/GenBank/DDBJ databases">
        <title>Streptomyces sp. strain T44 isolated from rhizosphere soil of Broussonetia papyrifera.</title>
        <authorList>
            <person name="Mo P."/>
        </authorList>
    </citation>
    <scope>NUCLEOTIDE SEQUENCE [LARGE SCALE GENOMIC DNA]</scope>
    <source>
        <strain evidence="3 4">T44</strain>
    </source>
</reference>
<protein>
    <submittedName>
        <fullName evidence="3">MarR family transcriptional regulator</fullName>
    </submittedName>
</protein>
<evidence type="ECO:0000313" key="4">
    <source>
        <dbReference type="Proteomes" id="UP000436138"/>
    </source>
</evidence>
<dbReference type="Proteomes" id="UP000436138">
    <property type="component" value="Chromosome"/>
</dbReference>
<dbReference type="AlphaFoldDB" id="A0A6I6NFC5"/>
<accession>A0A6I6NFC5</accession>
<name>A0A6I6NFC5_9ACTN</name>
<dbReference type="Gene3D" id="1.10.10.10">
    <property type="entry name" value="Winged helix-like DNA-binding domain superfamily/Winged helix DNA-binding domain"/>
    <property type="match status" value="1"/>
</dbReference>
<dbReference type="SUPFAM" id="SSF46785">
    <property type="entry name" value="Winged helix' DNA-binding domain"/>
    <property type="match status" value="1"/>
</dbReference>
<dbReference type="GO" id="GO:0003700">
    <property type="term" value="F:DNA-binding transcription factor activity"/>
    <property type="evidence" value="ECO:0007669"/>
    <property type="project" value="InterPro"/>
</dbReference>
<keyword evidence="4" id="KW-1185">Reference proteome</keyword>
<dbReference type="Pfam" id="PF01047">
    <property type="entry name" value="MarR"/>
    <property type="match status" value="1"/>
</dbReference>
<dbReference type="InterPro" id="IPR036388">
    <property type="entry name" value="WH-like_DNA-bd_sf"/>
</dbReference>
<evidence type="ECO:0000313" key="3">
    <source>
        <dbReference type="EMBL" id="QHA08840.1"/>
    </source>
</evidence>
<dbReference type="EMBL" id="CP047020">
    <property type="protein sequence ID" value="QHA08840.1"/>
    <property type="molecule type" value="Genomic_DNA"/>
</dbReference>
<gene>
    <name evidence="3" type="ORF">GQF42_41275</name>
</gene>
<dbReference type="KEGG" id="sbro:GQF42_41275"/>
<organism evidence="3 4">
    <name type="scientific">Streptomyces broussonetiae</name>
    <dbReference type="NCBI Taxonomy" id="2686304"/>
    <lineage>
        <taxon>Bacteria</taxon>
        <taxon>Bacillati</taxon>
        <taxon>Actinomycetota</taxon>
        <taxon>Actinomycetes</taxon>
        <taxon>Kitasatosporales</taxon>
        <taxon>Streptomycetaceae</taxon>
        <taxon>Streptomyces</taxon>
    </lineage>
</organism>